<evidence type="ECO:0000256" key="5">
    <source>
        <dbReference type="PROSITE-ProRule" id="PRU00309"/>
    </source>
</evidence>
<reference evidence="8" key="2">
    <citation type="submission" date="2025-09" db="UniProtKB">
        <authorList>
            <consortium name="Ensembl"/>
        </authorList>
    </citation>
    <scope>IDENTIFICATION</scope>
</reference>
<dbReference type="PANTHER" id="PTHR46600">
    <property type="entry name" value="THAP DOMAIN-CONTAINING"/>
    <property type="match status" value="1"/>
</dbReference>
<keyword evidence="2 5" id="KW-0863">Zinc-finger</keyword>
<evidence type="ECO:0000256" key="4">
    <source>
        <dbReference type="ARBA" id="ARBA00023125"/>
    </source>
</evidence>
<keyword evidence="6" id="KW-0805">Transcription regulation</keyword>
<keyword evidence="6" id="KW-0175">Coiled coil</keyword>
<dbReference type="SMART" id="SM00980">
    <property type="entry name" value="THAP"/>
    <property type="match status" value="1"/>
</dbReference>
<keyword evidence="6" id="KW-0131">Cell cycle</keyword>
<dbReference type="InterPro" id="IPR006612">
    <property type="entry name" value="THAP_Znf"/>
</dbReference>
<accession>A0A8C4HIU4</accession>
<evidence type="ECO:0000256" key="3">
    <source>
        <dbReference type="ARBA" id="ARBA00022833"/>
    </source>
</evidence>
<protein>
    <recommendedName>
        <fullName evidence="6">THAP domain-containing protein 1</fullName>
    </recommendedName>
</protein>
<dbReference type="Pfam" id="PF05485">
    <property type="entry name" value="THAP"/>
    <property type="match status" value="1"/>
</dbReference>
<dbReference type="AlphaFoldDB" id="A0A8C4HIU4"/>
<dbReference type="Proteomes" id="UP000694389">
    <property type="component" value="Unassembled WGS sequence"/>
</dbReference>
<dbReference type="PROSITE" id="PS50950">
    <property type="entry name" value="ZF_THAP"/>
    <property type="match status" value="1"/>
</dbReference>
<keyword evidence="6" id="KW-0804">Transcription</keyword>
<evidence type="ECO:0000256" key="2">
    <source>
        <dbReference type="ARBA" id="ARBA00022771"/>
    </source>
</evidence>
<reference evidence="8" key="1">
    <citation type="submission" date="2025-08" db="UniProtKB">
        <authorList>
            <consortium name="Ensembl"/>
        </authorList>
    </citation>
    <scope>IDENTIFICATION</scope>
</reference>
<dbReference type="GO" id="GO:0043565">
    <property type="term" value="F:sequence-specific DNA binding"/>
    <property type="evidence" value="ECO:0007669"/>
    <property type="project" value="UniProtKB-UniRule"/>
</dbReference>
<sequence>MGKSCCAIDCTNRSSEGSEQSFYRLPKAAEKRRLWIAAIWRDSWYPGTETWICGSHFVSGKKSDDPLHPDYVPSLFSFTSTADRTRAVNHLERYVLYAFRLCHVYLPGSLASGGAVSNIFV</sequence>
<dbReference type="InterPro" id="IPR026516">
    <property type="entry name" value="THAP1/10"/>
</dbReference>
<evidence type="ECO:0000259" key="7">
    <source>
        <dbReference type="PROSITE" id="PS50950"/>
    </source>
</evidence>
<evidence type="ECO:0000313" key="9">
    <source>
        <dbReference type="Proteomes" id="UP000694389"/>
    </source>
</evidence>
<dbReference type="GO" id="GO:0003700">
    <property type="term" value="F:DNA-binding transcription factor activity"/>
    <property type="evidence" value="ECO:0007669"/>
    <property type="project" value="UniProtKB-UniRule"/>
</dbReference>
<keyword evidence="6" id="KW-0539">Nucleus</keyword>
<keyword evidence="4 5" id="KW-0238">DNA-binding</keyword>
<organism evidence="8 9">
    <name type="scientific">Dicentrarchus labrax</name>
    <name type="common">European seabass</name>
    <name type="synonym">Morone labrax</name>
    <dbReference type="NCBI Taxonomy" id="13489"/>
    <lineage>
        <taxon>Eukaryota</taxon>
        <taxon>Metazoa</taxon>
        <taxon>Chordata</taxon>
        <taxon>Craniata</taxon>
        <taxon>Vertebrata</taxon>
        <taxon>Euteleostomi</taxon>
        <taxon>Actinopterygii</taxon>
        <taxon>Neopterygii</taxon>
        <taxon>Teleostei</taxon>
        <taxon>Neoteleostei</taxon>
        <taxon>Acanthomorphata</taxon>
        <taxon>Eupercaria</taxon>
        <taxon>Moronidae</taxon>
        <taxon>Dicentrarchus</taxon>
    </lineage>
</organism>
<name>A0A8C4HIU4_DICLA</name>
<dbReference type="GO" id="GO:0001935">
    <property type="term" value="P:endothelial cell proliferation"/>
    <property type="evidence" value="ECO:0007669"/>
    <property type="project" value="UniProtKB-UniRule"/>
</dbReference>
<keyword evidence="9" id="KW-1185">Reference proteome</keyword>
<keyword evidence="3" id="KW-0862">Zinc</keyword>
<dbReference type="GeneTree" id="ENSGT01010000223320"/>
<keyword evidence="1" id="KW-0479">Metal-binding</keyword>
<comment type="function">
    <text evidence="6">DNA-binding transcription regulator that regulates endothelial cell proliferation and G1/S cell-cycle progression. Specifically binds the 5'-[AT]NTNN[GT]GGCA[AGT]-3' core DNA sequence and acts by modulating expression of pRB-E2F cell-cycle target genes.</text>
</comment>
<dbReference type="PANTHER" id="PTHR46600:SF11">
    <property type="entry name" value="THAP DOMAIN-CONTAINING PROTEIN 10"/>
    <property type="match status" value="1"/>
</dbReference>
<proteinExistence type="inferred from homology"/>
<comment type="similarity">
    <text evidence="6">Belongs to the THAP1 family.</text>
</comment>
<comment type="subcellular location">
    <subcellularLocation>
        <location evidence="6">Nucleus</location>
        <location evidence="6">Nucleoplasm</location>
    </subcellularLocation>
</comment>
<feature type="domain" description="THAP-type" evidence="7">
    <location>
        <begin position="1"/>
        <end position="76"/>
    </location>
</feature>
<dbReference type="Ensembl" id="ENSDLAT00005045713.2">
    <property type="protein sequence ID" value="ENSDLAP00005042811.1"/>
    <property type="gene ID" value="ENSDLAG00005019098.2"/>
</dbReference>
<evidence type="ECO:0000256" key="6">
    <source>
        <dbReference type="RuleBase" id="RU369073"/>
    </source>
</evidence>
<dbReference type="SUPFAM" id="SSF57716">
    <property type="entry name" value="Glucocorticoid receptor-like (DNA-binding domain)"/>
    <property type="match status" value="1"/>
</dbReference>
<dbReference type="GO" id="GO:0008270">
    <property type="term" value="F:zinc ion binding"/>
    <property type="evidence" value="ECO:0007669"/>
    <property type="project" value="UniProtKB-KW"/>
</dbReference>
<evidence type="ECO:0000256" key="1">
    <source>
        <dbReference type="ARBA" id="ARBA00022723"/>
    </source>
</evidence>
<evidence type="ECO:0000313" key="8">
    <source>
        <dbReference type="Ensembl" id="ENSDLAP00005042811.1"/>
    </source>
</evidence>
<dbReference type="GO" id="GO:0005654">
    <property type="term" value="C:nucleoplasm"/>
    <property type="evidence" value="ECO:0007669"/>
    <property type="project" value="UniProtKB-SubCell"/>
</dbReference>